<dbReference type="EMBL" id="CAJVPT010017464">
    <property type="protein sequence ID" value="CAG8626703.1"/>
    <property type="molecule type" value="Genomic_DNA"/>
</dbReference>
<comment type="caution">
    <text evidence="1">The sequence shown here is derived from an EMBL/GenBank/DDBJ whole genome shotgun (WGS) entry which is preliminary data.</text>
</comment>
<proteinExistence type="predicted"/>
<sequence length="367" mass="40562">MEDSSLLWDEEPPEYTLRANGSRSRDAFSSREQFDDGKPTADPTPGHPLLRDGKVLVYPKGFQCRKCLNKGFKPHLVFGLSFMASVFAPGDPQSPCKSCWEKYAQPYTRLLEEMNWLDIPTDANYQRPISRAGDHVNLNISANLLPRDHHRNVTPIYNSRVEYETPDDGKPTVSPCPGHPLLMSGNVLASTGASNPLIHYSTFKTTHTTLAPPTPTTPVNPVGKVLGATTGPSSSQSEASGHRLEDPSTEGKPTSRPLPGHPLLRDGMVLIYPTGYRCDQCMCSHADLCTDDPNLMFVGYNKGYTSGKKRLGSTTSALAPGDPKHPCTTCWDRYSRDYTDELASIDWQNDTSGTLQKPIYRFAPRFN</sequence>
<protein>
    <submittedName>
        <fullName evidence="1">15904_t:CDS:1</fullName>
    </submittedName>
</protein>
<gene>
    <name evidence="1" type="ORF">ACOLOM_LOCUS7508</name>
</gene>
<reference evidence="1" key="1">
    <citation type="submission" date="2021-06" db="EMBL/GenBank/DDBJ databases">
        <authorList>
            <person name="Kallberg Y."/>
            <person name="Tangrot J."/>
            <person name="Rosling A."/>
        </authorList>
    </citation>
    <scope>NUCLEOTIDE SEQUENCE</scope>
    <source>
        <strain evidence="1">CL356</strain>
    </source>
</reference>
<name>A0ACA9N493_9GLOM</name>
<organism evidence="1 2">
    <name type="scientific">Acaulospora colombiana</name>
    <dbReference type="NCBI Taxonomy" id="27376"/>
    <lineage>
        <taxon>Eukaryota</taxon>
        <taxon>Fungi</taxon>
        <taxon>Fungi incertae sedis</taxon>
        <taxon>Mucoromycota</taxon>
        <taxon>Glomeromycotina</taxon>
        <taxon>Glomeromycetes</taxon>
        <taxon>Diversisporales</taxon>
        <taxon>Acaulosporaceae</taxon>
        <taxon>Acaulospora</taxon>
    </lineage>
</organism>
<evidence type="ECO:0000313" key="2">
    <source>
        <dbReference type="Proteomes" id="UP000789525"/>
    </source>
</evidence>
<evidence type="ECO:0000313" key="1">
    <source>
        <dbReference type="EMBL" id="CAG8626703.1"/>
    </source>
</evidence>
<keyword evidence="2" id="KW-1185">Reference proteome</keyword>
<accession>A0ACA9N493</accession>
<dbReference type="Proteomes" id="UP000789525">
    <property type="component" value="Unassembled WGS sequence"/>
</dbReference>